<protein>
    <recommendedName>
        <fullName evidence="4">5,10-methylene-tetrahydrofolate dehydrogenase</fullName>
    </recommendedName>
</protein>
<keyword evidence="1" id="KW-0812">Transmembrane</keyword>
<evidence type="ECO:0000313" key="2">
    <source>
        <dbReference type="EMBL" id="MDQ0485225.1"/>
    </source>
</evidence>
<feature type="transmembrane region" description="Helical" evidence="1">
    <location>
        <begin position="204"/>
        <end position="225"/>
    </location>
</feature>
<keyword evidence="1" id="KW-1133">Transmembrane helix</keyword>
<dbReference type="RefSeq" id="WP_215189663.1">
    <property type="nucleotide sequence ID" value="NZ_JAUSWC010000001.1"/>
</dbReference>
<gene>
    <name evidence="2" type="ORF">QO019_000055</name>
</gene>
<dbReference type="EMBL" id="JAUSWC010000001">
    <property type="protein sequence ID" value="MDQ0485225.1"/>
    <property type="molecule type" value="Genomic_DNA"/>
</dbReference>
<feature type="transmembrane region" description="Helical" evidence="1">
    <location>
        <begin position="231"/>
        <end position="250"/>
    </location>
</feature>
<evidence type="ECO:0000256" key="1">
    <source>
        <dbReference type="SAM" id="Phobius"/>
    </source>
</evidence>
<reference evidence="2 3" key="1">
    <citation type="submission" date="2023-07" db="EMBL/GenBank/DDBJ databases">
        <title>Genomic Encyclopedia of Type Strains, Phase IV (KMG-IV): sequencing the most valuable type-strain genomes for metagenomic binning, comparative biology and taxonomic classification.</title>
        <authorList>
            <person name="Goeker M."/>
        </authorList>
    </citation>
    <scope>NUCLEOTIDE SEQUENCE [LARGE SCALE GENOMIC DNA]</scope>
    <source>
        <strain evidence="2 3">DSM 40573</strain>
    </source>
</reference>
<proteinExistence type="predicted"/>
<evidence type="ECO:0008006" key="4">
    <source>
        <dbReference type="Google" id="ProtNLM"/>
    </source>
</evidence>
<comment type="caution">
    <text evidence="2">The sequence shown here is derived from an EMBL/GenBank/DDBJ whole genome shotgun (WGS) entry which is preliminary data.</text>
</comment>
<sequence>MSSQAVTTVALLADPDAPTEIAHRVAQKLPERLSERAGEGREFDVHVVSEPFTAGAEDPATLRRRVLERGREEDWDVVVALTDLPLHTHGRKLAVDLDHEHGMAVLSLPSLGGLGFQRRARRAVEDAVLNLTQAQTAGAGGTPRREPLLTFVGRLAPIHRSRADDDEAVDLRYVVTGPRGYLRLLLGMVRANRPWRLVPGLSKALATALATGAIATVNATVWSLAGTLSTVRLVIATVGSIVLMVGWLIVDAGLWHRTTDASPEARQREALYNASTVVTLGLGVLVCYVGLMTVNLLWALFILNDRVYMSVTRTPLDGGQYWTLAWFVASVATVGGALGSSLESDEAIRTAAYSKREQERLRMLRDEREGHER</sequence>
<accession>A0ABU0K776</accession>
<keyword evidence="1" id="KW-0472">Membrane</keyword>
<feature type="transmembrane region" description="Helical" evidence="1">
    <location>
        <begin position="271"/>
        <end position="301"/>
    </location>
</feature>
<evidence type="ECO:0000313" key="3">
    <source>
        <dbReference type="Proteomes" id="UP001236795"/>
    </source>
</evidence>
<organism evidence="2 3">
    <name type="scientific">Streptomyces thermodiastaticus</name>
    <dbReference type="NCBI Taxonomy" id="44061"/>
    <lineage>
        <taxon>Bacteria</taxon>
        <taxon>Bacillati</taxon>
        <taxon>Actinomycetota</taxon>
        <taxon>Actinomycetes</taxon>
        <taxon>Kitasatosporales</taxon>
        <taxon>Streptomycetaceae</taxon>
        <taxon>Streptomyces</taxon>
    </lineage>
</organism>
<name>A0ABU0K776_9ACTN</name>
<keyword evidence="3" id="KW-1185">Reference proteome</keyword>
<dbReference type="Proteomes" id="UP001236795">
    <property type="component" value="Unassembled WGS sequence"/>
</dbReference>